<dbReference type="Pfam" id="PF06319">
    <property type="entry name" value="MmcB-like"/>
    <property type="match status" value="1"/>
</dbReference>
<evidence type="ECO:0008006" key="2">
    <source>
        <dbReference type="Google" id="ProtNLM"/>
    </source>
</evidence>
<reference evidence="1" key="1">
    <citation type="submission" date="2020-09" db="EMBL/GenBank/DDBJ databases">
        <title>A new high-throughput screening method to detect antimicrobial volatiles from metagenomic clone libraries.</title>
        <authorList>
            <person name="Stocker F."/>
            <person name="Obermeier M."/>
            <person name="Resch K."/>
            <person name="Berg G."/>
            <person name="Mueller Bogota C.A."/>
        </authorList>
    </citation>
    <scope>NUCLEOTIDE SEQUENCE</scope>
</reference>
<sequence length="181" mass="20400">MLDYIPLSAAAGKRTTTAELRGLAVERMRAQGYPYVASEFAPAGSGCRFDVIGLGRYTRQVRIYEVKSSRADWLADAKWERYLPYCTHFAFVAPAGAIARWELDRDIGLIEYGHPALERMLANRRFGITMQRADALRSSRPSRRLRAAVGDEEWLALVETIAFARVERHVPTFEFDDGAGI</sequence>
<organism evidence="1">
    <name type="scientific">uncultured organism</name>
    <dbReference type="NCBI Taxonomy" id="155900"/>
    <lineage>
        <taxon>unclassified sequences</taxon>
        <taxon>environmental samples</taxon>
    </lineage>
</organism>
<proteinExistence type="predicted"/>
<protein>
    <recommendedName>
        <fullName evidence="2">MmcB family DNA repair protein</fullName>
    </recommendedName>
</protein>
<evidence type="ECO:0000313" key="1">
    <source>
        <dbReference type="EMBL" id="QOL00299.1"/>
    </source>
</evidence>
<dbReference type="InterPro" id="IPR009394">
    <property type="entry name" value="MmcB-like"/>
</dbReference>
<accession>A0A7L9QBQ1</accession>
<name>A0A7L9QBQ1_9ZZZZ</name>
<dbReference type="EMBL" id="MW000466">
    <property type="protein sequence ID" value="QOL00299.1"/>
    <property type="molecule type" value="Genomic_DNA"/>
</dbReference>
<dbReference type="AlphaFoldDB" id="A0A7L9QBQ1"/>